<dbReference type="SUPFAM" id="SSF52540">
    <property type="entry name" value="P-loop containing nucleoside triphosphate hydrolases"/>
    <property type="match status" value="1"/>
</dbReference>
<dbReference type="STRING" id="993073.AS029_00950"/>
<organism evidence="5 6">
    <name type="scientific">Microbacterium enclense</name>
    <dbReference type="NCBI Taxonomy" id="993073"/>
    <lineage>
        <taxon>Bacteria</taxon>
        <taxon>Bacillati</taxon>
        <taxon>Actinomycetota</taxon>
        <taxon>Actinomycetes</taxon>
        <taxon>Micrococcales</taxon>
        <taxon>Microbacteriaceae</taxon>
        <taxon>Microbacterium</taxon>
    </lineage>
</organism>
<accession>A0A1G6GML7</accession>
<evidence type="ECO:0000313" key="6">
    <source>
        <dbReference type="Proteomes" id="UP000183203"/>
    </source>
</evidence>
<gene>
    <name evidence="5" type="ORF">SAMN05216418_0428</name>
</gene>
<dbReference type="CDD" id="cd19481">
    <property type="entry name" value="RecA-like_protease"/>
    <property type="match status" value="1"/>
</dbReference>
<dbReference type="InterPro" id="IPR050221">
    <property type="entry name" value="26S_Proteasome_ATPase"/>
</dbReference>
<dbReference type="Pfam" id="PF00004">
    <property type="entry name" value="AAA"/>
    <property type="match status" value="1"/>
</dbReference>
<keyword evidence="2" id="KW-0547">Nucleotide-binding</keyword>
<dbReference type="InterPro" id="IPR027417">
    <property type="entry name" value="P-loop_NTPase"/>
</dbReference>
<proteinExistence type="inferred from homology"/>
<comment type="similarity">
    <text evidence="1">Belongs to the AAA ATPase family.</text>
</comment>
<protein>
    <submittedName>
        <fullName evidence="5">ATPase family associated with various cellular activities (AAA)</fullName>
    </submittedName>
</protein>
<evidence type="ECO:0000313" key="5">
    <source>
        <dbReference type="EMBL" id="SDB83093.1"/>
    </source>
</evidence>
<dbReference type="Proteomes" id="UP000183203">
    <property type="component" value="Unassembled WGS sequence"/>
</dbReference>
<dbReference type="OrthoDB" id="9809379at2"/>
<dbReference type="GO" id="GO:0016887">
    <property type="term" value="F:ATP hydrolysis activity"/>
    <property type="evidence" value="ECO:0007669"/>
    <property type="project" value="InterPro"/>
</dbReference>
<dbReference type="Gene3D" id="3.40.50.300">
    <property type="entry name" value="P-loop containing nucleotide triphosphate hydrolases"/>
    <property type="match status" value="1"/>
</dbReference>
<name>A0A1G6GML7_9MICO</name>
<dbReference type="RefSeq" id="WP_082642083.1">
    <property type="nucleotide sequence ID" value="NZ_FMYG01000001.1"/>
</dbReference>
<evidence type="ECO:0000256" key="3">
    <source>
        <dbReference type="ARBA" id="ARBA00022840"/>
    </source>
</evidence>
<dbReference type="GO" id="GO:0005524">
    <property type="term" value="F:ATP binding"/>
    <property type="evidence" value="ECO:0007669"/>
    <property type="project" value="UniProtKB-KW"/>
</dbReference>
<dbReference type="SMART" id="SM00382">
    <property type="entry name" value="AAA"/>
    <property type="match status" value="1"/>
</dbReference>
<dbReference type="PANTHER" id="PTHR23073">
    <property type="entry name" value="26S PROTEASOME REGULATORY SUBUNIT"/>
    <property type="match status" value="1"/>
</dbReference>
<dbReference type="EMBL" id="FMYG01000001">
    <property type="protein sequence ID" value="SDB83093.1"/>
    <property type="molecule type" value="Genomic_DNA"/>
</dbReference>
<evidence type="ECO:0000256" key="2">
    <source>
        <dbReference type="ARBA" id="ARBA00022741"/>
    </source>
</evidence>
<evidence type="ECO:0000256" key="1">
    <source>
        <dbReference type="ARBA" id="ARBA00006914"/>
    </source>
</evidence>
<dbReference type="AlphaFoldDB" id="A0A1G6GML7"/>
<keyword evidence="3" id="KW-0067">ATP-binding</keyword>
<dbReference type="Gene3D" id="1.10.8.60">
    <property type="match status" value="1"/>
</dbReference>
<reference evidence="5 6" key="1">
    <citation type="submission" date="2016-09" db="EMBL/GenBank/DDBJ databases">
        <authorList>
            <person name="Capua I."/>
            <person name="De Benedictis P."/>
            <person name="Joannis T."/>
            <person name="Lombin L.H."/>
            <person name="Cattoli G."/>
        </authorList>
    </citation>
    <scope>NUCLEOTIDE SEQUENCE [LARGE SCALE GENOMIC DNA]</scope>
    <source>
        <strain evidence="5 6">NIO-1002</strain>
    </source>
</reference>
<evidence type="ECO:0000259" key="4">
    <source>
        <dbReference type="SMART" id="SM00382"/>
    </source>
</evidence>
<dbReference type="InterPro" id="IPR003959">
    <property type="entry name" value="ATPase_AAA_core"/>
</dbReference>
<feature type="domain" description="AAA+ ATPase" evidence="4">
    <location>
        <begin position="247"/>
        <end position="372"/>
    </location>
</feature>
<dbReference type="InterPro" id="IPR003593">
    <property type="entry name" value="AAA+_ATPase"/>
</dbReference>
<sequence length="462" mass="49035">MLDDDDRRLMHAVHAYLQDMHRIVQSDSAGHRSPLGDELSAHLGVDAVTLPVTTESLPAHRYVDADIALDELMERCGGRLIGVTGGEQRLHVSASDLLSGGYAHFAPGPVSYELRDVDADSQRRVVAFGVRLLVFDGHPVAIVQRASNPRSMPPQPQLELIGADADATAAALAEIRRLMIERSVLRGQVLSFAPTEYGHEAGATFLVRPEVAADDIVLGEGVLQRIVDHVVGIGDHRDALRAAGQHLKRGVLLYGPPGTGKTLTVRHLLSRTPGTTAVVLTGSSIRFVKAAAEVARTFAPALVVLEDIDLVAADRGFSPEPVLFDVLDALDGLEPDADIAFVMTTNHVQILEEALAARPGRVDLGVEIPLPDDADRRRLFRRYAQGLPLSPDAVDAAADRAAGTTGSFAKELLRGTVLRAALRGAPAPDDDDLAATLDGLLDSGAALTRVLLGSPPGTASAR</sequence>